<evidence type="ECO:0000313" key="10">
    <source>
        <dbReference type="Proteomes" id="UP000234412"/>
    </source>
</evidence>
<sequence length="169" mass="19158">MLKIRTARAEDAALLNEMGNASYRHHFAHLWHNADELACYLQQEYSLASLQRSLTDSQCCWLIAEAPHPVGFAKYACRQAISPEGPSGTLLHKLYLLPDTTGRRYGEQIFRAVEARAKAAGERWLWLEVLADNPAARRFYERQGMQHVKDVAFHSASQQSTLHILAKPI</sequence>
<evidence type="ECO:0000313" key="14">
    <source>
        <dbReference type="Proteomes" id="UP000789617"/>
    </source>
</evidence>
<dbReference type="EMBL" id="CP060807">
    <property type="protein sequence ID" value="QNP24540.1"/>
    <property type="molecule type" value="Genomic_DNA"/>
</dbReference>
<feature type="domain" description="N-acetyltransferase" evidence="3">
    <location>
        <begin position="2"/>
        <end position="168"/>
    </location>
</feature>
<proteinExistence type="predicted"/>
<dbReference type="EMBL" id="JARTTN020000001">
    <property type="protein sequence ID" value="MEC6059856.1"/>
    <property type="molecule type" value="Genomic_DNA"/>
</dbReference>
<evidence type="ECO:0000313" key="11">
    <source>
        <dbReference type="Proteomes" id="UP000254545"/>
    </source>
</evidence>
<evidence type="ECO:0000313" key="7">
    <source>
        <dbReference type="EMBL" id="QNP24540.1"/>
    </source>
</evidence>
<keyword evidence="14" id="KW-1185">Reference proteome</keyword>
<dbReference type="OMA" id="YERQGMQ"/>
<dbReference type="KEGG" id="kvq:SP68_16205"/>
<dbReference type="Proteomes" id="UP000234412">
    <property type="component" value="Unassembled WGS sequence"/>
</dbReference>
<dbReference type="KEGG" id="kvd:KR75_09615"/>
<dbReference type="SUPFAM" id="SSF55729">
    <property type="entry name" value="Acyl-CoA N-acyltransferases (Nat)"/>
    <property type="match status" value="1"/>
</dbReference>
<reference evidence="6 10" key="2">
    <citation type="submission" date="2018-01" db="EMBL/GenBank/DDBJ databases">
        <title>Genomic study of Klebsiella pneumoniae.</title>
        <authorList>
            <person name="Yang Y."/>
            <person name="Bicalho R."/>
        </authorList>
    </citation>
    <scope>NUCLEOTIDE SEQUENCE [LARGE SCALE GENOMIC DNA]</scope>
    <source>
        <strain evidence="6 10">A8</strain>
    </source>
</reference>
<evidence type="ECO:0000313" key="8">
    <source>
        <dbReference type="EMBL" id="STS87606.1"/>
    </source>
</evidence>
<organism evidence="8 11">
    <name type="scientific">Klebsiella variicola</name>
    <dbReference type="NCBI Taxonomy" id="244366"/>
    <lineage>
        <taxon>Bacteria</taxon>
        <taxon>Pseudomonadati</taxon>
        <taxon>Pseudomonadota</taxon>
        <taxon>Gammaproteobacteria</taxon>
        <taxon>Enterobacterales</taxon>
        <taxon>Enterobacteriaceae</taxon>
        <taxon>Klebsiella/Raoultella group</taxon>
        <taxon>Klebsiella</taxon>
        <taxon>Klebsiella pneumoniae complex</taxon>
    </lineage>
</organism>
<evidence type="ECO:0000313" key="13">
    <source>
        <dbReference type="Proteomes" id="UP000516181"/>
    </source>
</evidence>
<reference evidence="4" key="6">
    <citation type="submission" date="2022-05" db="EMBL/GenBank/DDBJ databases">
        <authorList>
            <person name="Alioto T."/>
            <person name="Alioto T."/>
            <person name="Gomez Garrido J."/>
        </authorList>
    </citation>
    <scope>NUCLEOTIDE SEQUENCE</scope>
    <source>
        <strain evidence="4">0</strain>
    </source>
</reference>
<dbReference type="GO" id="GO:0016747">
    <property type="term" value="F:acyltransferase activity, transferring groups other than amino-acyl groups"/>
    <property type="evidence" value="ECO:0007669"/>
    <property type="project" value="InterPro"/>
</dbReference>
<dbReference type="RefSeq" id="WP_008807315.1">
    <property type="nucleotide sequence ID" value="NZ_AP024592.1"/>
</dbReference>
<dbReference type="PROSITE" id="PS51186">
    <property type="entry name" value="GNAT"/>
    <property type="match status" value="1"/>
</dbReference>
<reference evidence="8 11" key="3">
    <citation type="submission" date="2018-06" db="EMBL/GenBank/DDBJ databases">
        <authorList>
            <consortium name="Pathogen Informatics"/>
            <person name="Doyle S."/>
        </authorList>
    </citation>
    <scope>NUCLEOTIDE SEQUENCE [LARGE SCALE GENOMIC DNA]</scope>
    <source>
        <strain evidence="8 11">NCTC9177</strain>
    </source>
</reference>
<gene>
    <name evidence="4" type="ORF">AN2335V1_2443</name>
    <name evidence="6" type="ORF">CWN47_01130</name>
    <name evidence="7" type="ORF">IAP99_24815</name>
    <name evidence="8" type="ORF">NCTC9177_01428</name>
    <name evidence="5" type="ORF">QAB22_025525</name>
    <name evidence="9" type="ORF">SAMEA3729809_03842</name>
</gene>
<dbReference type="EMBL" id="PIDP01000009">
    <property type="protein sequence ID" value="PLM97880.1"/>
    <property type="molecule type" value="Genomic_DNA"/>
</dbReference>
<name>A0A0B7GHT5_KLEVA</name>
<dbReference type="InterPro" id="IPR050832">
    <property type="entry name" value="Bact_Acetyltransf"/>
</dbReference>
<dbReference type="EMBL" id="CAJOXS020000002">
    <property type="protein sequence ID" value="CAH6083538.1"/>
    <property type="molecule type" value="Genomic_DNA"/>
</dbReference>
<evidence type="ECO:0000313" key="6">
    <source>
        <dbReference type="EMBL" id="PLM97880.1"/>
    </source>
</evidence>
<evidence type="ECO:0000313" key="9">
    <source>
        <dbReference type="EMBL" id="SXF96889.1"/>
    </source>
</evidence>
<dbReference type="InterPro" id="IPR016181">
    <property type="entry name" value="Acyl_CoA_acyltransferase"/>
</dbReference>
<dbReference type="AlphaFoldDB" id="A0A0B7GHT5"/>
<dbReference type="Proteomes" id="UP000258928">
    <property type="component" value="Unassembled WGS sequence"/>
</dbReference>
<dbReference type="Proteomes" id="UP000789617">
    <property type="component" value="Unassembled WGS sequence"/>
</dbReference>
<protein>
    <submittedName>
        <fullName evidence="5 6">N-acetyltransferase</fullName>
    </submittedName>
    <submittedName>
        <fullName evidence="8">GNAT family acetyltransferase</fullName>
    </submittedName>
</protein>
<dbReference type="Gene3D" id="3.40.630.30">
    <property type="match status" value="1"/>
</dbReference>
<reference evidence="9 12" key="4">
    <citation type="submission" date="2018-08" db="EMBL/GenBank/DDBJ databases">
        <authorList>
            <consortium name="Pathogen Informatics"/>
        </authorList>
    </citation>
    <scope>NUCLEOTIDE SEQUENCE [LARGE SCALE GENOMIC DNA]</scope>
    <source>
        <strain evidence="9 12">EuSCAPE_TR218</strain>
    </source>
</reference>
<reference evidence="5" key="8">
    <citation type="submission" date="2024-01" db="EMBL/GenBank/DDBJ databases">
        <authorList>
            <person name="Macesic N."/>
        </authorList>
    </citation>
    <scope>NUCLEOTIDE SEQUENCE</scope>
    <source>
        <strain evidence="5">CPO071</strain>
    </source>
</reference>
<keyword evidence="1 8" id="KW-0808">Transferase</keyword>
<reference evidence="6 10" key="1">
    <citation type="submission" date="2017-11" db="EMBL/GenBank/DDBJ databases">
        <authorList>
            <person name="Han C.G."/>
        </authorList>
    </citation>
    <scope>NUCLEOTIDE SEQUENCE [LARGE SCALE GENOMIC DNA]</scope>
    <source>
        <strain evidence="6 10">A8</strain>
    </source>
</reference>
<dbReference type="EMBL" id="UKAS01000013">
    <property type="protein sequence ID" value="SXF96889.1"/>
    <property type="molecule type" value="Genomic_DNA"/>
</dbReference>
<evidence type="ECO:0000313" key="5">
    <source>
        <dbReference type="EMBL" id="MEC6059856.1"/>
    </source>
</evidence>
<dbReference type="CDD" id="cd04301">
    <property type="entry name" value="NAT_SF"/>
    <property type="match status" value="1"/>
</dbReference>
<evidence type="ECO:0000256" key="1">
    <source>
        <dbReference type="ARBA" id="ARBA00022679"/>
    </source>
</evidence>
<dbReference type="GeneID" id="93275577"/>
<dbReference type="Pfam" id="PF00583">
    <property type="entry name" value="Acetyltransf_1"/>
    <property type="match status" value="1"/>
</dbReference>
<dbReference type="EMBL" id="UGKR01000003">
    <property type="protein sequence ID" value="STS87606.1"/>
    <property type="molecule type" value="Genomic_DNA"/>
</dbReference>
<dbReference type="Proteomes" id="UP000254545">
    <property type="component" value="Unassembled WGS sequence"/>
</dbReference>
<evidence type="ECO:0000256" key="2">
    <source>
        <dbReference type="ARBA" id="ARBA00023315"/>
    </source>
</evidence>
<evidence type="ECO:0000313" key="4">
    <source>
        <dbReference type="EMBL" id="CAH6083538.1"/>
    </source>
</evidence>
<evidence type="ECO:0000313" key="12">
    <source>
        <dbReference type="Proteomes" id="UP000258928"/>
    </source>
</evidence>
<keyword evidence="2" id="KW-0012">Acyltransferase</keyword>
<dbReference type="KEGG" id="kpk:A593_12175"/>
<dbReference type="PANTHER" id="PTHR43877">
    <property type="entry name" value="AMINOALKYLPHOSPHONATE N-ACETYLTRANSFERASE-RELATED-RELATED"/>
    <property type="match status" value="1"/>
</dbReference>
<reference evidence="5" key="7">
    <citation type="journal article" date="2023" name="Nat. Commun.">
        <title>Genomic dissection of endemic carbapenem resistance reveals metallo-beta-lactamase dissemination through clonal, plasmid and integron transfer.</title>
        <authorList>
            <person name="Macesic N."/>
            <person name="Hawkey J."/>
            <person name="Vezina B."/>
            <person name="Wisniewski J.A."/>
            <person name="Cottingham H."/>
            <person name="Blakeway L.V."/>
            <person name="Harshegyi T."/>
            <person name="Pragastis K."/>
            <person name="Badoordeen G.Z."/>
            <person name="Dennison A."/>
            <person name="Spelman D.W."/>
            <person name="Jenney A.W.J."/>
            <person name="Peleg A.Y."/>
        </authorList>
    </citation>
    <scope>NUCLEOTIDE SEQUENCE</scope>
    <source>
        <strain evidence="5">CPO071</strain>
    </source>
</reference>
<evidence type="ECO:0000259" key="3">
    <source>
        <dbReference type="PROSITE" id="PS51186"/>
    </source>
</evidence>
<dbReference type="InterPro" id="IPR000182">
    <property type="entry name" value="GNAT_dom"/>
</dbReference>
<reference evidence="7 13" key="5">
    <citation type="submission" date="2020-08" db="EMBL/GenBank/DDBJ databases">
        <title>Complete genome sequence of Klebsiella pneumoniae KP2757.</title>
        <authorList>
            <person name="Zhang X."/>
        </authorList>
    </citation>
    <scope>NUCLEOTIDE SEQUENCE [LARGE SCALE GENOMIC DNA]</scope>
    <source>
        <strain evidence="7 13">KP2757</strain>
    </source>
</reference>
<accession>A0A0B7GHT5</accession>
<dbReference type="Proteomes" id="UP001176846">
    <property type="component" value="Unassembled WGS sequence"/>
</dbReference>
<dbReference type="Proteomes" id="UP000516181">
    <property type="component" value="Chromosome"/>
</dbReference>